<evidence type="ECO:0000313" key="2">
    <source>
        <dbReference type="EMBL" id="RWX47137.1"/>
    </source>
</evidence>
<dbReference type="InterPro" id="IPR029060">
    <property type="entry name" value="PIN-like_dom_sf"/>
</dbReference>
<proteinExistence type="predicted"/>
<comment type="caution">
    <text evidence="2">The sequence shown here is derived from an EMBL/GenBank/DDBJ whole genome shotgun (WGS) entry which is preliminary data.</text>
</comment>
<dbReference type="InterPro" id="IPR052919">
    <property type="entry name" value="TA_system_RNase"/>
</dbReference>
<accession>A0A3S3QGU1</accession>
<gene>
    <name evidence="2" type="ORF">H206_00179</name>
</gene>
<reference evidence="2 3" key="1">
    <citation type="submission" date="2017-01" db="EMBL/GenBank/DDBJ databases">
        <title>The cable genome- insights into the physiology and evolution of filamentous bacteria capable of sulfide oxidation via long distance electron transfer.</title>
        <authorList>
            <person name="Schreiber L."/>
            <person name="Bjerg J.T."/>
            <person name="Boggild A."/>
            <person name="Van De Vossenberg J."/>
            <person name="Meysman F."/>
            <person name="Nielsen L.P."/>
            <person name="Schramm A."/>
            <person name="Kjeldsen K.U."/>
        </authorList>
    </citation>
    <scope>NUCLEOTIDE SEQUENCE [LARGE SCALE GENOMIC DNA]</scope>
    <source>
        <strain evidence="2">MCF</strain>
    </source>
</reference>
<dbReference type="EMBL" id="MTKO01000041">
    <property type="protein sequence ID" value="RWX47137.1"/>
    <property type="molecule type" value="Genomic_DNA"/>
</dbReference>
<dbReference type="PANTHER" id="PTHR36173">
    <property type="entry name" value="RIBONUCLEASE VAPC16-RELATED"/>
    <property type="match status" value="1"/>
</dbReference>
<dbReference type="InterPro" id="IPR002716">
    <property type="entry name" value="PIN_dom"/>
</dbReference>
<dbReference type="AlphaFoldDB" id="A0A3S3QGU1"/>
<dbReference type="Pfam" id="PF01850">
    <property type="entry name" value="PIN"/>
    <property type="match status" value="1"/>
</dbReference>
<feature type="domain" description="PIN" evidence="1">
    <location>
        <begin position="2"/>
        <end position="122"/>
    </location>
</feature>
<name>A0A3S3QGU1_9BACT</name>
<dbReference type="SUPFAM" id="SSF88723">
    <property type="entry name" value="PIN domain-like"/>
    <property type="match status" value="1"/>
</dbReference>
<evidence type="ECO:0000259" key="1">
    <source>
        <dbReference type="Pfam" id="PF01850"/>
    </source>
</evidence>
<dbReference type="CDD" id="cd09872">
    <property type="entry name" value="PIN_Sll0205-like"/>
    <property type="match status" value="1"/>
</dbReference>
<dbReference type="Gene3D" id="3.40.50.1010">
    <property type="entry name" value="5'-nuclease"/>
    <property type="match status" value="1"/>
</dbReference>
<sequence length="132" mass="14677">MIVLDTHAWIWWISNPEKLGIAATSAIEQAMEENGIFLSSISTWEIALLVAKGRLTLSINVRDWVRKTESLPFIRFMPVDNTIALRSVDLPGAFHADPADRIIAATALSTGLPLVTKDEKIQACSFIQTIWD</sequence>
<keyword evidence="3" id="KW-1185">Reference proteome</keyword>
<dbReference type="InterPro" id="IPR041705">
    <property type="entry name" value="PIN_Sll0205"/>
</dbReference>
<evidence type="ECO:0000313" key="3">
    <source>
        <dbReference type="Proteomes" id="UP000287853"/>
    </source>
</evidence>
<dbReference type="Proteomes" id="UP000287853">
    <property type="component" value="Unassembled WGS sequence"/>
</dbReference>
<protein>
    <submittedName>
        <fullName evidence="2">PIN domain nuclease, a component of toxin-antitoxin system (PIN domain)</fullName>
    </submittedName>
</protein>
<dbReference type="PANTHER" id="PTHR36173:SF1">
    <property type="entry name" value="RIBONUCLEASE VAPC22"/>
    <property type="match status" value="1"/>
</dbReference>
<organism evidence="2 3">
    <name type="scientific">Candidatus Electrothrix aarhusensis</name>
    <dbReference type="NCBI Taxonomy" id="1859131"/>
    <lineage>
        <taxon>Bacteria</taxon>
        <taxon>Pseudomonadati</taxon>
        <taxon>Thermodesulfobacteriota</taxon>
        <taxon>Desulfobulbia</taxon>
        <taxon>Desulfobulbales</taxon>
        <taxon>Desulfobulbaceae</taxon>
        <taxon>Candidatus Electrothrix</taxon>
    </lineage>
</organism>